<evidence type="ECO:0000313" key="2">
    <source>
        <dbReference type="Proteomes" id="UP000502894"/>
    </source>
</evidence>
<evidence type="ECO:0008006" key="3">
    <source>
        <dbReference type="Google" id="ProtNLM"/>
    </source>
</evidence>
<dbReference type="RefSeq" id="WP_173236989.1">
    <property type="nucleotide sequence ID" value="NZ_AP022839.1"/>
</dbReference>
<dbReference type="AlphaFoldDB" id="A0A6F8T4I5"/>
<protein>
    <recommendedName>
        <fullName evidence="3">SidC homolog</fullName>
    </recommendedName>
</protein>
<sequence>MAESKIEKQEPSSDFESLYEKAVKKINETNFPITILSAKFKKKFLNFYNLPANEQLELISDLSTIQGLPQEMADAIKQFPYFHTIPTDTLNEIGSYLKKKGPHKDKDISAFVATHKKPHTLFQPDRLGDLTYQLLLNVVTGKQDKAEKIVDMHPKLQLARGTVTDYSSRIFKDITAYEYAYWVKDTHMRWMLERHMSEATKAAMLKRCEDIEKNGLTYVQHGVEVKGSKHFDFAPLKTALKNYIDGYDNWYNTNNWTAMEAAWMQVGKAQRDVPVHVANEYCREDRSFDPKPTFKEDKLPRGTTFYNYRTDKKESWFPLVISDSDGLGVNMAVSRARGGNLHAVGGSRVWWRVCPTSLRVVDWVAIDQLDRVRTDDLTQSRENLLVNQPVGICCGAKIPTHI</sequence>
<name>A0A6F8T4I5_9GAMM</name>
<proteinExistence type="predicted"/>
<dbReference type="KEGG" id="lant:TUM19329_17200"/>
<dbReference type="Proteomes" id="UP000502894">
    <property type="component" value="Chromosome"/>
</dbReference>
<accession>A0A6F8T4I5</accession>
<keyword evidence="2" id="KW-1185">Reference proteome</keyword>
<gene>
    <name evidence="1" type="ORF">TUM19329_17200</name>
</gene>
<reference evidence="1" key="1">
    <citation type="journal article" date="2020" name="Microbiol. Resour. Announc.">
        <title>Complete Genome Sequence of Novel Psychrotolerant Legionella Strain TUM19329, Isolated from Antarctic Lake Sediment.</title>
        <authorList>
            <person name="Shimada S."/>
            <person name="Nakai R."/>
            <person name="Aoki K."/>
            <person name="Shimoeda N."/>
            <person name="Ohno G."/>
            <person name="Miyazaki Y."/>
            <person name="Kudoh S."/>
            <person name="Imura S."/>
            <person name="Watanabe K."/>
            <person name="Ishii Y."/>
            <person name="Tateda K."/>
        </authorList>
    </citation>
    <scope>NUCLEOTIDE SEQUENCE [LARGE SCALE GENOMIC DNA]</scope>
    <source>
        <strain evidence="1">TUM19329</strain>
    </source>
</reference>
<evidence type="ECO:0000313" key="1">
    <source>
        <dbReference type="EMBL" id="BCA95359.1"/>
    </source>
</evidence>
<dbReference type="EMBL" id="AP022839">
    <property type="protein sequence ID" value="BCA95359.1"/>
    <property type="molecule type" value="Genomic_DNA"/>
</dbReference>
<organism evidence="1 2">
    <name type="scientific">Legionella antarctica</name>
    <dbReference type="NCBI Taxonomy" id="2708020"/>
    <lineage>
        <taxon>Bacteria</taxon>
        <taxon>Pseudomonadati</taxon>
        <taxon>Pseudomonadota</taxon>
        <taxon>Gammaproteobacteria</taxon>
        <taxon>Legionellales</taxon>
        <taxon>Legionellaceae</taxon>
        <taxon>Legionella</taxon>
    </lineage>
</organism>